<dbReference type="InterPro" id="IPR036397">
    <property type="entry name" value="RNaseH_sf"/>
</dbReference>
<organism evidence="1 2">
    <name type="scientific">Cordylochernes scorpioides</name>
    <dbReference type="NCBI Taxonomy" id="51811"/>
    <lineage>
        <taxon>Eukaryota</taxon>
        <taxon>Metazoa</taxon>
        <taxon>Ecdysozoa</taxon>
        <taxon>Arthropoda</taxon>
        <taxon>Chelicerata</taxon>
        <taxon>Arachnida</taxon>
        <taxon>Pseudoscorpiones</taxon>
        <taxon>Cheliferoidea</taxon>
        <taxon>Chernetidae</taxon>
        <taxon>Cordylochernes</taxon>
    </lineage>
</organism>
<proteinExistence type="predicted"/>
<dbReference type="Gene3D" id="3.30.420.10">
    <property type="entry name" value="Ribonuclease H-like superfamily/Ribonuclease H"/>
    <property type="match status" value="1"/>
</dbReference>
<gene>
    <name evidence="1" type="ORF">LAZ67_18000513</name>
</gene>
<sequence length="331" mass="38857">MSSGYPKNFILRHFHNPSRTKIYDNYKSICTIPYSLQSIKIARELKNFGIRTYFSNTPSIGTILRNPITKDNTPRNTLQRNNAVYSIKCNDCDSVYVGETGRYIKDRMQEHDRNIRHNDPKSLIVQHISQTGHTFNTTDPRSHYSNIPHKHKRLVVEALLSLRYNSINRHIDVPEPATETYELIKEAFSDAALSRSRTFESFSRFQKGREKVNDDQHIGRSRSLRYEENKLKIKEFIKSNRRISIKDLSSETELSVGLCHQIVTKDLDMIRTSSKFVPRILTEEQKEVRMDVCKNMVEMTRTDPEWMQKIITGDETWVYQYDPETKRQSSQ</sequence>
<evidence type="ECO:0000313" key="2">
    <source>
        <dbReference type="Proteomes" id="UP001235939"/>
    </source>
</evidence>
<dbReference type="InterPro" id="IPR052709">
    <property type="entry name" value="Transposase-MT_Hybrid"/>
</dbReference>
<dbReference type="EMBL" id="CP092880">
    <property type="protein sequence ID" value="UYV79733.1"/>
    <property type="molecule type" value="Genomic_DNA"/>
</dbReference>
<dbReference type="PANTHER" id="PTHR46060:SF1">
    <property type="entry name" value="MARINER MOS1 TRANSPOSASE-LIKE PROTEIN"/>
    <property type="match status" value="1"/>
</dbReference>
<protein>
    <recommendedName>
        <fullName evidence="3">GIY-YIG domain-containing protein</fullName>
    </recommendedName>
</protein>
<keyword evidence="2" id="KW-1185">Reference proteome</keyword>
<evidence type="ECO:0008006" key="3">
    <source>
        <dbReference type="Google" id="ProtNLM"/>
    </source>
</evidence>
<name>A0ABY6LFA5_9ARAC</name>
<evidence type="ECO:0000313" key="1">
    <source>
        <dbReference type="EMBL" id="UYV79733.1"/>
    </source>
</evidence>
<dbReference type="PANTHER" id="PTHR46060">
    <property type="entry name" value="MARINER MOS1 TRANSPOSASE-LIKE PROTEIN"/>
    <property type="match status" value="1"/>
</dbReference>
<accession>A0ABY6LFA5</accession>
<dbReference type="CDD" id="cd10442">
    <property type="entry name" value="GIY-YIG_PLEs"/>
    <property type="match status" value="1"/>
</dbReference>
<reference evidence="1 2" key="1">
    <citation type="submission" date="2022-01" db="EMBL/GenBank/DDBJ databases">
        <title>A chromosomal length assembly of Cordylochernes scorpioides.</title>
        <authorList>
            <person name="Zeh D."/>
            <person name="Zeh J."/>
        </authorList>
    </citation>
    <scope>NUCLEOTIDE SEQUENCE [LARGE SCALE GENOMIC DNA]</scope>
    <source>
        <strain evidence="1">IN4F17</strain>
        <tissue evidence="1">Whole Body</tissue>
    </source>
</reference>
<dbReference type="Proteomes" id="UP001235939">
    <property type="component" value="Chromosome 18"/>
</dbReference>